<comment type="caution">
    <text evidence="2">The sequence shown here is derived from an EMBL/GenBank/DDBJ whole genome shotgun (WGS) entry which is preliminary data.</text>
</comment>
<gene>
    <name evidence="2" type="ORF">E5222_08125</name>
</gene>
<keyword evidence="3" id="KW-1185">Reference proteome</keyword>
<name>A0A4V4U9C8_9SPHN</name>
<organism evidence="2 3">
    <name type="scientific">Alteraurantiacibacter aquimixticola</name>
    <dbReference type="NCBI Taxonomy" id="2489173"/>
    <lineage>
        <taxon>Bacteria</taxon>
        <taxon>Pseudomonadati</taxon>
        <taxon>Pseudomonadota</taxon>
        <taxon>Alphaproteobacteria</taxon>
        <taxon>Sphingomonadales</taxon>
        <taxon>Erythrobacteraceae</taxon>
        <taxon>Alteraurantiacibacter</taxon>
    </lineage>
</organism>
<evidence type="ECO:0000313" key="3">
    <source>
        <dbReference type="Proteomes" id="UP000309389"/>
    </source>
</evidence>
<dbReference type="PANTHER" id="PTHR34205:SF2">
    <property type="entry name" value="DUF962 DOMAIN-CONTAINING PROTEIN"/>
    <property type="match status" value="1"/>
</dbReference>
<evidence type="ECO:0000256" key="1">
    <source>
        <dbReference type="SAM" id="Phobius"/>
    </source>
</evidence>
<dbReference type="Proteomes" id="UP000309389">
    <property type="component" value="Unassembled WGS sequence"/>
</dbReference>
<reference evidence="2 3" key="1">
    <citation type="submission" date="2019-04" db="EMBL/GenBank/DDBJ databases">
        <title>Altererythrobacter aquimixticola sp. nov., isolated from sediment of junction between the ocean and a freshwater spring.</title>
        <authorList>
            <person name="Yoon J.-H."/>
        </authorList>
    </citation>
    <scope>NUCLEOTIDE SEQUENCE [LARGE SCALE GENOMIC DNA]</scope>
    <source>
        <strain evidence="2 3">SSKS-13</strain>
    </source>
</reference>
<proteinExistence type="predicted"/>
<keyword evidence="1" id="KW-0812">Transmembrane</keyword>
<dbReference type="EMBL" id="SSHH01000002">
    <property type="protein sequence ID" value="TIX50243.1"/>
    <property type="molecule type" value="Genomic_DNA"/>
</dbReference>
<keyword evidence="1" id="KW-1133">Transmembrane helix</keyword>
<protein>
    <submittedName>
        <fullName evidence="2">DUF962 domain-containing protein</fullName>
    </submittedName>
</protein>
<dbReference type="AlphaFoldDB" id="A0A4V4U9C8"/>
<dbReference type="PANTHER" id="PTHR34205">
    <property type="entry name" value="TRANSMEMBRANE PROTEIN"/>
    <property type="match status" value="1"/>
</dbReference>
<dbReference type="Pfam" id="PF06127">
    <property type="entry name" value="Mpo1-like"/>
    <property type="match status" value="1"/>
</dbReference>
<dbReference type="InterPro" id="IPR009305">
    <property type="entry name" value="Mpo1-like"/>
</dbReference>
<evidence type="ECO:0000313" key="2">
    <source>
        <dbReference type="EMBL" id="TIX50243.1"/>
    </source>
</evidence>
<feature type="transmembrane region" description="Helical" evidence="1">
    <location>
        <begin position="45"/>
        <end position="64"/>
    </location>
</feature>
<dbReference type="OrthoDB" id="7356072at2"/>
<sequence length="123" mass="13370">MTFDAFWIAYLQQHRKRGTRLCHYVGTVVGLGGAIALALSGHLVLALGIGLAGYGLALFGHFVVEGNRPFARKPLWGLFADFRMLKRALTGELVEDLERADRQARHAMDGNHLPSAAPASDKG</sequence>
<dbReference type="RefSeq" id="WP_136693263.1">
    <property type="nucleotide sequence ID" value="NZ_SSHH01000002.1"/>
</dbReference>
<accession>A0A4V4U9C8</accession>
<feature type="transmembrane region" description="Helical" evidence="1">
    <location>
        <begin position="21"/>
        <end position="39"/>
    </location>
</feature>
<keyword evidence="1" id="KW-0472">Membrane</keyword>